<dbReference type="Gene3D" id="3.40.50.2000">
    <property type="entry name" value="Glycogen Phosphorylase B"/>
    <property type="match status" value="2"/>
</dbReference>
<comment type="caution">
    <text evidence="6">The sequence shown here is derived from an EMBL/GenBank/DDBJ whole genome shotgun (WGS) entry which is preliminary data.</text>
</comment>
<dbReference type="CDD" id="cd03789">
    <property type="entry name" value="GT9_LPS_heptosyltransferase"/>
    <property type="match status" value="1"/>
</dbReference>
<evidence type="ECO:0000256" key="2">
    <source>
        <dbReference type="ARBA" id="ARBA00022679"/>
    </source>
</evidence>
<organism evidence="6 7">
    <name type="scientific">Salinicola corii</name>
    <dbReference type="NCBI Taxonomy" id="2606937"/>
    <lineage>
        <taxon>Bacteria</taxon>
        <taxon>Pseudomonadati</taxon>
        <taxon>Pseudomonadota</taxon>
        <taxon>Gammaproteobacteria</taxon>
        <taxon>Oceanospirillales</taxon>
        <taxon>Halomonadaceae</taxon>
        <taxon>Salinicola</taxon>
    </lineage>
</organism>
<dbReference type="Proteomes" id="UP000466024">
    <property type="component" value="Unassembled WGS sequence"/>
</dbReference>
<dbReference type="PANTHER" id="PTHR30160">
    <property type="entry name" value="TETRAACYLDISACCHARIDE 4'-KINASE-RELATED"/>
    <property type="match status" value="1"/>
</dbReference>
<dbReference type="PANTHER" id="PTHR30160:SF7">
    <property type="entry name" value="ADP-HEPTOSE--LPS HEPTOSYLTRANSFERASE 2"/>
    <property type="match status" value="1"/>
</dbReference>
<dbReference type="InterPro" id="IPR002201">
    <property type="entry name" value="Glyco_trans_9"/>
</dbReference>
<dbReference type="AlphaFoldDB" id="A0A640WER5"/>
<dbReference type="GO" id="GO:0008713">
    <property type="term" value="F:ADP-heptose-lipopolysaccharide heptosyltransferase activity"/>
    <property type="evidence" value="ECO:0007669"/>
    <property type="project" value="UniProtKB-EC"/>
</dbReference>
<sequence length="352" mass="38387">MADLPIADAEIVEIDAAPRFLVVGPSWVGDMVMAQSLFIMLKQRHPGATIGVLAPGWSLPILERMPEVDEAIVLDVKHGEFGWKTRRDVARSLKGRFDHAIVLPRSLKSALVPFLAGIPRRTGFTGEQRFVLLNDRRKLDKGVLNQTVKRFVALGLDASEAASGDFETPHPWLRVDATRQVALRRELALGERPAIGMMPGAEYGPAKQWPLDYFRELAEFLLARGYAVWVLGGPKDADAGDVIAEGLDHAHNLCGKTRLADAVDLLAACEQVVTNDSGLMHVAAAVGTRIQALYGSSSPAYTPPLTDNADIHYLALSCSPCFERTCPLGHRNCLKQMLPDRIEQAVVQGESA</sequence>
<keyword evidence="7" id="KW-1185">Reference proteome</keyword>
<dbReference type="EC" id="2.4.99.24" evidence="4"/>
<protein>
    <recommendedName>
        <fullName evidence="4">lipopolysaccharide heptosyltransferase II</fullName>
        <ecNumber evidence="4">2.4.99.24</ecNumber>
    </recommendedName>
</protein>
<gene>
    <name evidence="6" type="primary">waaF</name>
    <name evidence="6" type="ORF">F0A16_09080</name>
</gene>
<evidence type="ECO:0000256" key="1">
    <source>
        <dbReference type="ARBA" id="ARBA00022676"/>
    </source>
</evidence>
<name>A0A640WER5_9GAMM</name>
<evidence type="ECO:0000313" key="6">
    <source>
        <dbReference type="EMBL" id="KAA0018650.1"/>
    </source>
</evidence>
<dbReference type="InterPro" id="IPR051199">
    <property type="entry name" value="LPS_LOS_Heptosyltrfase"/>
</dbReference>
<accession>A0A640WER5</accession>
<dbReference type="NCBIfam" id="TIGR02195">
    <property type="entry name" value="heptsyl_trn_II"/>
    <property type="match status" value="1"/>
</dbReference>
<proteinExistence type="inferred from homology"/>
<evidence type="ECO:0000313" key="7">
    <source>
        <dbReference type="Proteomes" id="UP000466024"/>
    </source>
</evidence>
<dbReference type="Pfam" id="PF01075">
    <property type="entry name" value="Glyco_transf_9"/>
    <property type="match status" value="1"/>
</dbReference>
<dbReference type="GO" id="GO:0005829">
    <property type="term" value="C:cytosol"/>
    <property type="evidence" value="ECO:0007669"/>
    <property type="project" value="TreeGrafter"/>
</dbReference>
<keyword evidence="2 6" id="KW-0808">Transferase</keyword>
<dbReference type="FunFam" id="3.40.50.2000:FF:000023">
    <property type="entry name" value="ADP-heptose--LPS heptosyltransferase II"/>
    <property type="match status" value="1"/>
</dbReference>
<reference evidence="6 7" key="1">
    <citation type="submission" date="2019-08" db="EMBL/GenBank/DDBJ databases">
        <title>Bioinformatics analysis of the strain L3 and L5.</title>
        <authorList>
            <person name="Li X."/>
        </authorList>
    </citation>
    <scope>NUCLEOTIDE SEQUENCE [LARGE SCALE GENOMIC DNA]</scope>
    <source>
        <strain evidence="6 7">L3</strain>
    </source>
</reference>
<comment type="similarity">
    <text evidence="3">Belongs to the glycosyltransferase 9 family.</text>
</comment>
<evidence type="ECO:0000256" key="3">
    <source>
        <dbReference type="ARBA" id="ARBA00043995"/>
    </source>
</evidence>
<keyword evidence="1" id="KW-0328">Glycosyltransferase</keyword>
<dbReference type="InterPro" id="IPR011910">
    <property type="entry name" value="RfaF"/>
</dbReference>
<dbReference type="SUPFAM" id="SSF53756">
    <property type="entry name" value="UDP-Glycosyltransferase/glycogen phosphorylase"/>
    <property type="match status" value="1"/>
</dbReference>
<evidence type="ECO:0000256" key="4">
    <source>
        <dbReference type="ARBA" id="ARBA00044042"/>
    </source>
</evidence>
<dbReference type="GO" id="GO:0009244">
    <property type="term" value="P:lipopolysaccharide core region biosynthetic process"/>
    <property type="evidence" value="ECO:0007669"/>
    <property type="project" value="TreeGrafter"/>
</dbReference>
<comment type="catalytic activity">
    <reaction evidence="5">
        <text>an L-alpha-D-Hep-(1-&gt;5)-[alpha-Kdo-(2-&gt;4)]-alpha-Kdo-(2-&gt;6)-lipid A + ADP-L-glycero-beta-D-manno-heptose = an L-alpha-D-Hep-(1-&gt;3)-L-alpha-D-Hep-(1-&gt;5)-[alpha-Kdo-(2-&gt;4)]-alpha-Kdo-(2-&gt;6)-lipid A + ADP + H(+)</text>
        <dbReference type="Rhea" id="RHEA:74071"/>
        <dbReference type="ChEBI" id="CHEBI:15378"/>
        <dbReference type="ChEBI" id="CHEBI:61506"/>
        <dbReference type="ChEBI" id="CHEBI:193068"/>
        <dbReference type="ChEBI" id="CHEBI:193069"/>
        <dbReference type="ChEBI" id="CHEBI:456216"/>
        <dbReference type="EC" id="2.4.99.24"/>
    </reaction>
</comment>
<dbReference type="EMBL" id="VTPX01000004">
    <property type="protein sequence ID" value="KAA0018650.1"/>
    <property type="molecule type" value="Genomic_DNA"/>
</dbReference>
<evidence type="ECO:0000256" key="5">
    <source>
        <dbReference type="ARBA" id="ARBA00047503"/>
    </source>
</evidence>
<dbReference type="RefSeq" id="WP_149435075.1">
    <property type="nucleotide sequence ID" value="NZ_VTPX01000004.1"/>
</dbReference>